<comment type="caution">
    <text evidence="1">The sequence shown here is derived from an EMBL/GenBank/DDBJ whole genome shotgun (WGS) entry which is preliminary data.</text>
</comment>
<feature type="non-terminal residue" evidence="1">
    <location>
        <position position="123"/>
    </location>
</feature>
<protein>
    <submittedName>
        <fullName evidence="1">Uncharacterized protein</fullName>
    </submittedName>
</protein>
<reference evidence="1" key="1">
    <citation type="submission" date="2022-06" db="EMBL/GenBank/DDBJ databases">
        <title>Phylogenomic reconstructions and comparative analyses of Kickxellomycotina fungi.</title>
        <authorList>
            <person name="Reynolds N.K."/>
            <person name="Stajich J.E."/>
            <person name="Barry K."/>
            <person name="Grigoriev I.V."/>
            <person name="Crous P."/>
            <person name="Smith M.E."/>
        </authorList>
    </citation>
    <scope>NUCLEOTIDE SEQUENCE</scope>
    <source>
        <strain evidence="1">RSA 2271</strain>
    </source>
</reference>
<accession>A0ACC1HK71</accession>
<gene>
    <name evidence="1" type="ORF">EV182_008930</name>
</gene>
<dbReference type="Proteomes" id="UP001145114">
    <property type="component" value="Unassembled WGS sequence"/>
</dbReference>
<keyword evidence="2" id="KW-1185">Reference proteome</keyword>
<name>A0ACC1HK71_9FUNG</name>
<dbReference type="EMBL" id="JAMZIH010005061">
    <property type="protein sequence ID" value="KAJ1676081.1"/>
    <property type="molecule type" value="Genomic_DNA"/>
</dbReference>
<proteinExistence type="predicted"/>
<evidence type="ECO:0000313" key="1">
    <source>
        <dbReference type="EMBL" id="KAJ1676081.1"/>
    </source>
</evidence>
<organism evidence="1 2">
    <name type="scientific">Spiromyces aspiralis</name>
    <dbReference type="NCBI Taxonomy" id="68401"/>
    <lineage>
        <taxon>Eukaryota</taxon>
        <taxon>Fungi</taxon>
        <taxon>Fungi incertae sedis</taxon>
        <taxon>Zoopagomycota</taxon>
        <taxon>Kickxellomycotina</taxon>
        <taxon>Kickxellomycetes</taxon>
        <taxon>Kickxellales</taxon>
        <taxon>Kickxellaceae</taxon>
        <taxon>Spiromyces</taxon>
    </lineage>
</organism>
<evidence type="ECO:0000313" key="2">
    <source>
        <dbReference type="Proteomes" id="UP001145114"/>
    </source>
</evidence>
<sequence>MFSALSQHDDTHGVTSPQSGPTRAANNVPEIASTAQVPGAAAKPSGEGAPAMDPKVIKRKVKATVDEFLGLKDYEEFCECIKEIESSSHFQAITDLVEYTLTLKPSQVDLVAKAFGELRSQEV</sequence>